<dbReference type="OrthoDB" id="9778499at2"/>
<dbReference type="GO" id="GO:0016829">
    <property type="term" value="F:lyase activity"/>
    <property type="evidence" value="ECO:0007669"/>
    <property type="project" value="UniProtKB-KW"/>
</dbReference>
<feature type="transmembrane region" description="Helical" evidence="5">
    <location>
        <begin position="104"/>
        <end position="126"/>
    </location>
</feature>
<dbReference type="InterPro" id="IPR001694">
    <property type="entry name" value="NADH_UbQ_OxRdtase_su1/FPO"/>
</dbReference>
<proteinExistence type="predicted"/>
<feature type="transmembrane region" description="Helical" evidence="5">
    <location>
        <begin position="257"/>
        <end position="277"/>
    </location>
</feature>
<evidence type="ECO:0000256" key="1">
    <source>
        <dbReference type="ARBA" id="ARBA00004141"/>
    </source>
</evidence>
<gene>
    <name evidence="6" type="ORF">EDD73_12018</name>
</gene>
<keyword evidence="7" id="KW-1185">Reference proteome</keyword>
<dbReference type="EMBL" id="SLXT01000020">
    <property type="protein sequence ID" value="TCP62601.1"/>
    <property type="molecule type" value="Genomic_DNA"/>
</dbReference>
<feature type="transmembrane region" description="Helical" evidence="5">
    <location>
        <begin position="178"/>
        <end position="199"/>
    </location>
</feature>
<evidence type="ECO:0000256" key="5">
    <source>
        <dbReference type="SAM" id="Phobius"/>
    </source>
</evidence>
<feature type="transmembrane region" description="Helical" evidence="5">
    <location>
        <begin position="289"/>
        <end position="309"/>
    </location>
</feature>
<keyword evidence="6" id="KW-0456">Lyase</keyword>
<dbReference type="GO" id="GO:0005886">
    <property type="term" value="C:plasma membrane"/>
    <property type="evidence" value="ECO:0007669"/>
    <property type="project" value="TreeGrafter"/>
</dbReference>
<keyword evidence="4 5" id="KW-0472">Membrane</keyword>
<dbReference type="AlphaFoldDB" id="A0A4R2RRU4"/>
<dbReference type="PANTHER" id="PTHR43359">
    <property type="entry name" value="FORMATE HYDROGENLYASE SUBUNIT 4"/>
    <property type="match status" value="1"/>
</dbReference>
<dbReference type="Proteomes" id="UP000294813">
    <property type="component" value="Unassembled WGS sequence"/>
</dbReference>
<feature type="transmembrane region" description="Helical" evidence="5">
    <location>
        <begin position="138"/>
        <end position="158"/>
    </location>
</feature>
<comment type="subcellular location">
    <subcellularLocation>
        <location evidence="1">Membrane</location>
        <topology evidence="1">Multi-pass membrane protein</topology>
    </subcellularLocation>
</comment>
<evidence type="ECO:0000256" key="2">
    <source>
        <dbReference type="ARBA" id="ARBA00022692"/>
    </source>
</evidence>
<comment type="caution">
    <text evidence="6">The sequence shown here is derived from an EMBL/GenBank/DDBJ whole genome shotgun (WGS) entry which is preliminary data.</text>
</comment>
<sequence length="310" mass="33492">MTMELWTGALQAVLALVAAPLLQGWIKWLKAQMQGRHGPSIWQPYRDLFKYSRKGEVISGHTSWIFRAAPVGLLTTTVVAAMLLPSPLVAAALPAMSGAAIGELLLFVYLLAMGRFCLALAGLDAGSSFGGMGSSREMYVAALAEPALILAALVLMIDAGTTNLTAIGETVRQAGWDWWSASHLLAFLALAVLVVAETGRVPVDNPDTHLELTMIHEGMILEYSGPSLALIQLAVWMKQWLLLNVWLQVMVPFGQGWMFAGLFCLLLALVGVGLALVESFFAKVRIFRVPRMMGASLMLGVLALLARFVQ</sequence>
<dbReference type="InterPro" id="IPR052561">
    <property type="entry name" value="ComplexI_Subunit1"/>
</dbReference>
<evidence type="ECO:0000256" key="4">
    <source>
        <dbReference type="ARBA" id="ARBA00023136"/>
    </source>
</evidence>
<organism evidence="6 7">
    <name type="scientific">Heliophilum fasciatum</name>
    <dbReference type="NCBI Taxonomy" id="35700"/>
    <lineage>
        <taxon>Bacteria</taxon>
        <taxon>Bacillati</taxon>
        <taxon>Bacillota</taxon>
        <taxon>Clostridia</taxon>
        <taxon>Eubacteriales</taxon>
        <taxon>Heliobacteriaceae</taxon>
        <taxon>Heliophilum</taxon>
    </lineage>
</organism>
<dbReference type="Pfam" id="PF00146">
    <property type="entry name" value="NADHdh"/>
    <property type="match status" value="1"/>
</dbReference>
<dbReference type="PANTHER" id="PTHR43359:SF1">
    <property type="entry name" value="FORMATE HYDROGENLYASE SUBUNIT 4-RELATED"/>
    <property type="match status" value="1"/>
</dbReference>
<feature type="transmembrane region" description="Helical" evidence="5">
    <location>
        <begin position="6"/>
        <end position="26"/>
    </location>
</feature>
<protein>
    <submittedName>
        <fullName evidence="6">Formate hydrogenlyase subunit 4</fullName>
    </submittedName>
</protein>
<keyword evidence="3 5" id="KW-1133">Transmembrane helix</keyword>
<accession>A0A4R2RRU4</accession>
<name>A0A4R2RRU4_9FIRM</name>
<evidence type="ECO:0000313" key="7">
    <source>
        <dbReference type="Proteomes" id="UP000294813"/>
    </source>
</evidence>
<keyword evidence="2 5" id="KW-0812">Transmembrane</keyword>
<reference evidence="6 7" key="1">
    <citation type="submission" date="2019-03" db="EMBL/GenBank/DDBJ databases">
        <title>Genomic Encyclopedia of Type Strains, Phase IV (KMG-IV): sequencing the most valuable type-strain genomes for metagenomic binning, comparative biology and taxonomic classification.</title>
        <authorList>
            <person name="Goeker M."/>
        </authorList>
    </citation>
    <scope>NUCLEOTIDE SEQUENCE [LARGE SCALE GENOMIC DNA]</scope>
    <source>
        <strain evidence="6 7">DSM 11170</strain>
    </source>
</reference>
<evidence type="ECO:0000313" key="6">
    <source>
        <dbReference type="EMBL" id="TCP62601.1"/>
    </source>
</evidence>
<feature type="transmembrane region" description="Helical" evidence="5">
    <location>
        <begin position="64"/>
        <end position="84"/>
    </location>
</feature>
<evidence type="ECO:0000256" key="3">
    <source>
        <dbReference type="ARBA" id="ARBA00022989"/>
    </source>
</evidence>